<keyword evidence="6" id="KW-1185">Reference proteome</keyword>
<evidence type="ECO:0000256" key="3">
    <source>
        <dbReference type="ARBA" id="ARBA00022842"/>
    </source>
</evidence>
<comment type="caution">
    <text evidence="5">The sequence shown here is derived from an EMBL/GenBank/DDBJ whole genome shotgun (WGS) entry which is preliminary data.</text>
</comment>
<dbReference type="EMBL" id="VXIS01000349">
    <property type="protein sequence ID" value="KAA8894304.1"/>
    <property type="molecule type" value="Genomic_DNA"/>
</dbReference>
<dbReference type="InterPro" id="IPR005000">
    <property type="entry name" value="Aldolase/citrate-lyase_domain"/>
</dbReference>
<dbReference type="Proteomes" id="UP000326924">
    <property type="component" value="Unassembled WGS sequence"/>
</dbReference>
<dbReference type="InterPro" id="IPR015813">
    <property type="entry name" value="Pyrv/PenolPyrv_kinase-like_dom"/>
</dbReference>
<dbReference type="PANTHER" id="PTHR32308:SF0">
    <property type="entry name" value="HPCH_HPAI ALDOLASE_CITRATE LYASE DOMAIN-CONTAINING PROTEIN"/>
    <property type="match status" value="1"/>
</dbReference>
<keyword evidence="5" id="KW-0418">Kinase</keyword>
<evidence type="ECO:0000256" key="1">
    <source>
        <dbReference type="ARBA" id="ARBA00001946"/>
    </source>
</evidence>
<dbReference type="InParanoid" id="A0A5J5EG91"/>
<organism evidence="5 6">
    <name type="scientific">Sphaerosporella brunnea</name>
    <dbReference type="NCBI Taxonomy" id="1250544"/>
    <lineage>
        <taxon>Eukaryota</taxon>
        <taxon>Fungi</taxon>
        <taxon>Dikarya</taxon>
        <taxon>Ascomycota</taxon>
        <taxon>Pezizomycotina</taxon>
        <taxon>Pezizomycetes</taxon>
        <taxon>Pezizales</taxon>
        <taxon>Pyronemataceae</taxon>
        <taxon>Sphaerosporella</taxon>
    </lineage>
</organism>
<proteinExistence type="predicted"/>
<dbReference type="GO" id="GO:0006107">
    <property type="term" value="P:oxaloacetate metabolic process"/>
    <property type="evidence" value="ECO:0007669"/>
    <property type="project" value="TreeGrafter"/>
</dbReference>
<comment type="cofactor">
    <cofactor evidence="1">
        <name>Mg(2+)</name>
        <dbReference type="ChEBI" id="CHEBI:18420"/>
    </cofactor>
</comment>
<dbReference type="SUPFAM" id="SSF51621">
    <property type="entry name" value="Phosphoenolpyruvate/pyruvate domain"/>
    <property type="match status" value="1"/>
</dbReference>
<keyword evidence="5" id="KW-0808">Transferase</keyword>
<protein>
    <submittedName>
        <fullName evidence="5">Pyruvate/Phosphoenolpyruvate kinase-like domain-containing protein</fullName>
    </submittedName>
</protein>
<dbReference type="OrthoDB" id="1773at2759"/>
<sequence length="174" mass="18660">MDIRAICASTPQLSGLVFAAEDFSLDLSLTRTPSLTEFLFARQTIVAAARAYNLDSAIDLVCTDYKDTGPTGPLVRECQGGAGMGFTGKQCIHPSQVEVVQRLFAPSTERVRDAVRLLCAERKAEGLGKGSWALDGKMIDRPVIEAAKAIVAKAELAGMEVQGLWGEFKDVGPE</sequence>
<dbReference type="PANTHER" id="PTHR32308">
    <property type="entry name" value="LYASE BETA SUBUNIT, PUTATIVE (AFU_ORTHOLOGUE AFUA_4G13030)-RELATED"/>
    <property type="match status" value="1"/>
</dbReference>
<evidence type="ECO:0000256" key="2">
    <source>
        <dbReference type="ARBA" id="ARBA00022723"/>
    </source>
</evidence>
<name>A0A5J5EG91_9PEZI</name>
<gene>
    <name evidence="5" type="ORF">FN846DRAFT_974765</name>
</gene>
<dbReference type="Gene3D" id="3.20.20.60">
    <property type="entry name" value="Phosphoenolpyruvate-binding domains"/>
    <property type="match status" value="1"/>
</dbReference>
<dbReference type="GO" id="GO:0000287">
    <property type="term" value="F:magnesium ion binding"/>
    <property type="evidence" value="ECO:0007669"/>
    <property type="project" value="TreeGrafter"/>
</dbReference>
<dbReference type="AlphaFoldDB" id="A0A5J5EG91"/>
<feature type="domain" description="HpcH/HpaI aldolase/citrate lyase" evidence="4">
    <location>
        <begin position="2"/>
        <end position="94"/>
    </location>
</feature>
<keyword evidence="2" id="KW-0479">Metal-binding</keyword>
<dbReference type="InterPro" id="IPR040442">
    <property type="entry name" value="Pyrv_kinase-like_dom_sf"/>
</dbReference>
<dbReference type="Pfam" id="PF03328">
    <property type="entry name" value="HpcH_HpaI"/>
    <property type="match status" value="1"/>
</dbReference>
<dbReference type="GO" id="GO:0016301">
    <property type="term" value="F:kinase activity"/>
    <property type="evidence" value="ECO:0007669"/>
    <property type="project" value="UniProtKB-KW"/>
</dbReference>
<accession>A0A5J5EG91</accession>
<evidence type="ECO:0000313" key="5">
    <source>
        <dbReference type="EMBL" id="KAA8894304.1"/>
    </source>
</evidence>
<keyword evidence="5" id="KW-0670">Pyruvate</keyword>
<evidence type="ECO:0000259" key="4">
    <source>
        <dbReference type="Pfam" id="PF03328"/>
    </source>
</evidence>
<keyword evidence="3" id="KW-0460">Magnesium</keyword>
<evidence type="ECO:0000313" key="6">
    <source>
        <dbReference type="Proteomes" id="UP000326924"/>
    </source>
</evidence>
<reference evidence="5 6" key="1">
    <citation type="submission" date="2019-09" db="EMBL/GenBank/DDBJ databases">
        <title>Draft genome of the ectomycorrhizal ascomycete Sphaerosporella brunnea.</title>
        <authorList>
            <consortium name="DOE Joint Genome Institute"/>
            <person name="Benucci G.M."/>
            <person name="Marozzi G."/>
            <person name="Antonielli L."/>
            <person name="Sanchez S."/>
            <person name="Marco P."/>
            <person name="Wang X."/>
            <person name="Falini L.B."/>
            <person name="Barry K."/>
            <person name="Haridas S."/>
            <person name="Lipzen A."/>
            <person name="Labutti K."/>
            <person name="Grigoriev I.V."/>
            <person name="Murat C."/>
            <person name="Martin F."/>
            <person name="Albertini E."/>
            <person name="Donnini D."/>
            <person name="Bonito G."/>
        </authorList>
    </citation>
    <scope>NUCLEOTIDE SEQUENCE [LARGE SCALE GENOMIC DNA]</scope>
    <source>
        <strain evidence="5 6">Sb_GMNB300</strain>
    </source>
</reference>